<sequence>MFFDLAIIDFIYAFELEGSADRMWVFICTKNHLLVFNIFVLTRKKIKLEL</sequence>
<dbReference type="EMBL" id="BT144001">
    <property type="protein sequence ID" value="AFK43795.1"/>
    <property type="molecule type" value="mRNA"/>
</dbReference>
<accession>I3SU53</accession>
<dbReference type="AlphaFoldDB" id="I3SU53"/>
<reference evidence="1" key="1">
    <citation type="submission" date="2012-05" db="EMBL/GenBank/DDBJ databases">
        <authorList>
            <person name="Krishnakumar V."/>
            <person name="Cheung F."/>
            <person name="Xiao Y."/>
            <person name="Chan A."/>
            <person name="Moskal W.A."/>
            <person name="Town C.D."/>
        </authorList>
    </citation>
    <scope>NUCLEOTIDE SEQUENCE</scope>
</reference>
<organism evidence="1">
    <name type="scientific">Medicago truncatula</name>
    <name type="common">Barrel medic</name>
    <name type="synonym">Medicago tribuloides</name>
    <dbReference type="NCBI Taxonomy" id="3880"/>
    <lineage>
        <taxon>Eukaryota</taxon>
        <taxon>Viridiplantae</taxon>
        <taxon>Streptophyta</taxon>
        <taxon>Embryophyta</taxon>
        <taxon>Tracheophyta</taxon>
        <taxon>Spermatophyta</taxon>
        <taxon>Magnoliopsida</taxon>
        <taxon>eudicotyledons</taxon>
        <taxon>Gunneridae</taxon>
        <taxon>Pentapetalae</taxon>
        <taxon>rosids</taxon>
        <taxon>fabids</taxon>
        <taxon>Fabales</taxon>
        <taxon>Fabaceae</taxon>
        <taxon>Papilionoideae</taxon>
        <taxon>50 kb inversion clade</taxon>
        <taxon>NPAAA clade</taxon>
        <taxon>Hologalegina</taxon>
        <taxon>IRL clade</taxon>
        <taxon>Trifolieae</taxon>
        <taxon>Medicago</taxon>
    </lineage>
</organism>
<protein>
    <submittedName>
        <fullName evidence="1">Uncharacterized protein</fullName>
    </submittedName>
</protein>
<name>I3SU53_MEDTR</name>
<evidence type="ECO:0000313" key="1">
    <source>
        <dbReference type="EMBL" id="AFK43795.1"/>
    </source>
</evidence>
<proteinExistence type="evidence at transcript level"/>